<evidence type="ECO:0000313" key="2">
    <source>
        <dbReference type="Proteomes" id="UP000604241"/>
    </source>
</evidence>
<reference evidence="1 2" key="1">
    <citation type="submission" date="2020-08" db="EMBL/GenBank/DDBJ databases">
        <title>A Genomic Blueprint of the Chicken Gut Microbiome.</title>
        <authorList>
            <person name="Gilroy R."/>
            <person name="Ravi A."/>
            <person name="Getino M."/>
            <person name="Pursley I."/>
            <person name="Horton D.L."/>
            <person name="Alikhan N.-F."/>
            <person name="Baker D."/>
            <person name="Gharbi K."/>
            <person name="Hall N."/>
            <person name="Watson M."/>
            <person name="Adriaenssens E.M."/>
            <person name="Foster-Nyarko E."/>
            <person name="Jarju S."/>
            <person name="Secka A."/>
            <person name="Antonio M."/>
            <person name="Oren A."/>
            <person name="Chaudhuri R."/>
            <person name="La Ragione R.M."/>
            <person name="Hildebrand F."/>
            <person name="Pallen M.J."/>
        </authorList>
    </citation>
    <scope>NUCLEOTIDE SEQUENCE [LARGE SCALE GENOMIC DNA]</scope>
    <source>
        <strain evidence="1 2">Sa3CUA2</strain>
    </source>
</reference>
<dbReference type="Proteomes" id="UP000604241">
    <property type="component" value="Unassembled WGS sequence"/>
</dbReference>
<sequence>MVRYAAVDLLDEIAYLAAVLHWPLDTLLDLEHPDRAHFVAAARALTEHPEDEGGRR</sequence>
<accession>A0ABR8QDR2</accession>
<name>A0ABR8QDR2_9CELL</name>
<comment type="caution">
    <text evidence="1">The sequence shown here is derived from an EMBL/GenBank/DDBJ whole genome shotgun (WGS) entry which is preliminary data.</text>
</comment>
<proteinExistence type="predicted"/>
<gene>
    <name evidence="1" type="ORF">H9657_09830</name>
</gene>
<keyword evidence="2" id="KW-1185">Reference proteome</keyword>
<dbReference type="RefSeq" id="WP_191783044.1">
    <property type="nucleotide sequence ID" value="NZ_JACSQV010000007.1"/>
</dbReference>
<organism evidence="1 2">
    <name type="scientific">Cellulomonas avistercoris</name>
    <dbReference type="NCBI Taxonomy" id="2762242"/>
    <lineage>
        <taxon>Bacteria</taxon>
        <taxon>Bacillati</taxon>
        <taxon>Actinomycetota</taxon>
        <taxon>Actinomycetes</taxon>
        <taxon>Micrococcales</taxon>
        <taxon>Cellulomonadaceae</taxon>
        <taxon>Cellulomonas</taxon>
    </lineage>
</organism>
<dbReference type="EMBL" id="JACSQV010000007">
    <property type="protein sequence ID" value="MBD7918572.1"/>
    <property type="molecule type" value="Genomic_DNA"/>
</dbReference>
<evidence type="ECO:0000313" key="1">
    <source>
        <dbReference type="EMBL" id="MBD7918572.1"/>
    </source>
</evidence>
<protein>
    <submittedName>
        <fullName evidence="1">Uncharacterized protein</fullName>
    </submittedName>
</protein>